<feature type="chain" id="PRO_5034190193" description="UDP-glucuronosyltransferase" evidence="5">
    <location>
        <begin position="25"/>
        <end position="529"/>
    </location>
</feature>
<dbReference type="GeneID" id="100679770"/>
<evidence type="ECO:0000256" key="5">
    <source>
        <dbReference type="RuleBase" id="RU362059"/>
    </source>
</evidence>
<dbReference type="OrthoDB" id="5835829at2759"/>
<dbReference type="AlphaFoldDB" id="A0A7M7PZ67"/>
<dbReference type="FunCoup" id="A0A7M7PZ67">
    <property type="interactions" value="171"/>
</dbReference>
<reference evidence="6" key="1">
    <citation type="submission" date="2021-01" db="UniProtKB">
        <authorList>
            <consortium name="EnsemblMetazoa"/>
        </authorList>
    </citation>
    <scope>IDENTIFICATION</scope>
</reference>
<keyword evidence="3 4" id="KW-0808">Transferase</keyword>
<proteinExistence type="inferred from homology"/>
<dbReference type="PANTHER" id="PTHR48043:SF145">
    <property type="entry name" value="FI06409P-RELATED"/>
    <property type="match status" value="1"/>
</dbReference>
<dbReference type="EnsemblMetazoa" id="XM_031921589">
    <property type="protein sequence ID" value="XP_031777449"/>
    <property type="gene ID" value="LOC100679770"/>
</dbReference>
<comment type="similarity">
    <text evidence="1 4">Belongs to the UDP-glycosyltransferase family.</text>
</comment>
<evidence type="ECO:0000256" key="1">
    <source>
        <dbReference type="ARBA" id="ARBA00009995"/>
    </source>
</evidence>
<dbReference type="InterPro" id="IPR050271">
    <property type="entry name" value="UDP-glycosyltransferase"/>
</dbReference>
<dbReference type="RefSeq" id="XP_031777448.1">
    <property type="nucleotide sequence ID" value="XM_031921588.2"/>
</dbReference>
<dbReference type="CDD" id="cd03784">
    <property type="entry name" value="GT1_Gtf-like"/>
    <property type="match status" value="1"/>
</dbReference>
<dbReference type="PROSITE" id="PS00375">
    <property type="entry name" value="UDPGT"/>
    <property type="match status" value="1"/>
</dbReference>
<protein>
    <recommendedName>
        <fullName evidence="5">UDP-glucuronosyltransferase</fullName>
        <ecNumber evidence="5">2.4.1.17</ecNumber>
    </recommendedName>
</protein>
<keyword evidence="5" id="KW-1133">Transmembrane helix</keyword>
<dbReference type="GO" id="GO:0016020">
    <property type="term" value="C:membrane"/>
    <property type="evidence" value="ECO:0007669"/>
    <property type="project" value="UniProtKB-SubCell"/>
</dbReference>
<dbReference type="KEGG" id="nvi:100679770"/>
<dbReference type="Gene3D" id="3.40.50.2000">
    <property type="entry name" value="Glycogen Phosphorylase B"/>
    <property type="match status" value="2"/>
</dbReference>
<evidence type="ECO:0000313" key="6">
    <source>
        <dbReference type="EnsemblMetazoa" id="XP_031777449"/>
    </source>
</evidence>
<dbReference type="GO" id="GO:0015020">
    <property type="term" value="F:glucuronosyltransferase activity"/>
    <property type="evidence" value="ECO:0007669"/>
    <property type="project" value="UniProtKB-EC"/>
</dbReference>
<dbReference type="EnsemblMetazoa" id="XM_031921588">
    <property type="protein sequence ID" value="XP_031777448"/>
    <property type="gene ID" value="LOC100679770"/>
</dbReference>
<evidence type="ECO:0000256" key="4">
    <source>
        <dbReference type="RuleBase" id="RU003718"/>
    </source>
</evidence>
<dbReference type="SMR" id="A0A7M7PZ67"/>
<dbReference type="RefSeq" id="XP_032457315.1">
    <property type="nucleotide sequence ID" value="XM_032601424.1"/>
</dbReference>
<evidence type="ECO:0000313" key="7">
    <source>
        <dbReference type="Proteomes" id="UP000002358"/>
    </source>
</evidence>
<name>A0A7M7PZ67_NASVI</name>
<keyword evidence="5" id="KW-0732">Signal</keyword>
<keyword evidence="5" id="KW-0812">Transmembrane</keyword>
<evidence type="ECO:0000256" key="2">
    <source>
        <dbReference type="ARBA" id="ARBA00022676"/>
    </source>
</evidence>
<evidence type="ECO:0000256" key="3">
    <source>
        <dbReference type="ARBA" id="ARBA00022679"/>
    </source>
</evidence>
<accession>A0A7M7PZ67</accession>
<keyword evidence="2 4" id="KW-0328">Glycosyltransferase</keyword>
<feature type="transmembrane region" description="Helical" evidence="5">
    <location>
        <begin position="487"/>
        <end position="506"/>
    </location>
</feature>
<keyword evidence="7" id="KW-1185">Reference proteome</keyword>
<dbReference type="EC" id="2.4.1.17" evidence="5"/>
<dbReference type="SUPFAM" id="SSF53756">
    <property type="entry name" value="UDP-Glycosyltransferase/glycogen phosphorylase"/>
    <property type="match status" value="1"/>
</dbReference>
<dbReference type="FunFam" id="3.40.50.2000:FF:000050">
    <property type="entry name" value="UDP-glucuronosyltransferase"/>
    <property type="match status" value="1"/>
</dbReference>
<dbReference type="PANTHER" id="PTHR48043">
    <property type="entry name" value="EG:EG0003.4 PROTEIN-RELATED"/>
    <property type="match status" value="1"/>
</dbReference>
<dbReference type="InterPro" id="IPR002213">
    <property type="entry name" value="UDP_glucos_trans"/>
</dbReference>
<keyword evidence="5" id="KW-0472">Membrane</keyword>
<dbReference type="Pfam" id="PF00201">
    <property type="entry name" value="UDPGT"/>
    <property type="match status" value="1"/>
</dbReference>
<dbReference type="Proteomes" id="UP000002358">
    <property type="component" value="Unassembled WGS sequence"/>
</dbReference>
<dbReference type="InterPro" id="IPR035595">
    <property type="entry name" value="UDP_glycos_trans_CS"/>
</dbReference>
<dbReference type="PROSITE" id="PS51257">
    <property type="entry name" value="PROKAR_LIPOPROTEIN"/>
    <property type="match status" value="1"/>
</dbReference>
<comment type="catalytic activity">
    <reaction evidence="5">
        <text>glucuronate acceptor + UDP-alpha-D-glucuronate = acceptor beta-D-glucuronoside + UDP + H(+)</text>
        <dbReference type="Rhea" id="RHEA:21032"/>
        <dbReference type="ChEBI" id="CHEBI:15378"/>
        <dbReference type="ChEBI" id="CHEBI:58052"/>
        <dbReference type="ChEBI" id="CHEBI:58223"/>
        <dbReference type="ChEBI" id="CHEBI:132367"/>
        <dbReference type="ChEBI" id="CHEBI:132368"/>
        <dbReference type="EC" id="2.4.1.17"/>
    </reaction>
</comment>
<organism evidence="6 7">
    <name type="scientific">Nasonia vitripennis</name>
    <name type="common">Parasitic wasp</name>
    <dbReference type="NCBI Taxonomy" id="7425"/>
    <lineage>
        <taxon>Eukaryota</taxon>
        <taxon>Metazoa</taxon>
        <taxon>Ecdysozoa</taxon>
        <taxon>Arthropoda</taxon>
        <taxon>Hexapoda</taxon>
        <taxon>Insecta</taxon>
        <taxon>Pterygota</taxon>
        <taxon>Neoptera</taxon>
        <taxon>Endopterygota</taxon>
        <taxon>Hymenoptera</taxon>
        <taxon>Apocrita</taxon>
        <taxon>Proctotrupomorpha</taxon>
        <taxon>Chalcidoidea</taxon>
        <taxon>Pteromalidae</taxon>
        <taxon>Pteromalinae</taxon>
        <taxon>Nasonia</taxon>
    </lineage>
</organism>
<comment type="subcellular location">
    <subcellularLocation>
        <location evidence="5">Membrane</location>
        <topology evidence="5">Single-pass membrane protein</topology>
    </subcellularLocation>
</comment>
<dbReference type="RefSeq" id="XP_031777449.1">
    <property type="nucleotide sequence ID" value="XM_031921589.2"/>
</dbReference>
<dbReference type="InParanoid" id="A0A7M7PZ67"/>
<feature type="signal peptide" evidence="5">
    <location>
        <begin position="1"/>
        <end position="24"/>
    </location>
</feature>
<sequence>MTRPSAKLAAAFLLLVLSCRVTEGLRILGLFPLHGKSHFVMCEALMRGLAARGHQVDVYSHFPLKQPVANYTDFSLAGSIPLLSNSMSFELMNSFGGDSISIPQLLKLGADPICELLNLPIFQKLLRQPPSDPPYDVVIVELFLANCYLAWGRHLNAPTVSVVTTSIFDWLNEPLGNPTNLAVEPSVFSKTIAPMNFYERLSNVLMSTYVKWSFNYHARSQDAIVKKLFGPDMPDVIELQKDIALTLVNYHHALNGLRPYSPAIVPVGGLHVLDSSDPLPKEVQKFMDDSKSGFIYISFGSMVRIETFPKPMLDAFYKTFAKIAPVRVLMKIAKPEELPAGLPSNVMTQPWLNQVKVLKHKNIRAFVTHGGLMGTQESIYHGVPMIGVPLFGDQHFNVESYVKRNMAIKLIREDITEENFGKAVNEILSKPIYKKSAEKAGAMFRDVPMGPMDTAAFWIEYVARHGKDALRSPVIDMPWWQAKLYDVYGFLLLLVALALCVVRIAVKKVCGLFCTKSCPPAKTSKQKKR</sequence>
<dbReference type="EnsemblMetazoa" id="XM_032601424">
    <property type="protein sequence ID" value="XP_032457315"/>
    <property type="gene ID" value="LOC100679770"/>
</dbReference>